<sequence>MICTERSLISLKFSNPSNSVSRERCAQHHRSHARRARAKLENALNSMSVKIDRSIGLCDSWLSRGVGAVQILPAGDRAQINAHGRARRTPGVLRLRIQG</sequence>
<protein>
    <submittedName>
        <fullName evidence="1">Uncharacterized protein</fullName>
    </submittedName>
</protein>
<gene>
    <name evidence="1" type="ORF">EEDITHA_LOCUS21842</name>
</gene>
<keyword evidence="2" id="KW-1185">Reference proteome</keyword>
<evidence type="ECO:0000313" key="1">
    <source>
        <dbReference type="EMBL" id="CAH2107850.1"/>
    </source>
</evidence>
<dbReference type="AlphaFoldDB" id="A0AAU9VAS6"/>
<evidence type="ECO:0000313" key="2">
    <source>
        <dbReference type="Proteomes" id="UP001153954"/>
    </source>
</evidence>
<dbReference type="EMBL" id="CAKOGL010000030">
    <property type="protein sequence ID" value="CAH2107850.1"/>
    <property type="molecule type" value="Genomic_DNA"/>
</dbReference>
<reference evidence="1" key="1">
    <citation type="submission" date="2022-03" db="EMBL/GenBank/DDBJ databases">
        <authorList>
            <person name="Tunstrom K."/>
        </authorList>
    </citation>
    <scope>NUCLEOTIDE SEQUENCE</scope>
</reference>
<dbReference type="Proteomes" id="UP001153954">
    <property type="component" value="Unassembled WGS sequence"/>
</dbReference>
<accession>A0AAU9VAS6</accession>
<proteinExistence type="predicted"/>
<name>A0AAU9VAS6_EUPED</name>
<comment type="caution">
    <text evidence="1">The sequence shown here is derived from an EMBL/GenBank/DDBJ whole genome shotgun (WGS) entry which is preliminary data.</text>
</comment>
<organism evidence="1 2">
    <name type="scientific">Euphydryas editha</name>
    <name type="common">Edith's checkerspot</name>
    <dbReference type="NCBI Taxonomy" id="104508"/>
    <lineage>
        <taxon>Eukaryota</taxon>
        <taxon>Metazoa</taxon>
        <taxon>Ecdysozoa</taxon>
        <taxon>Arthropoda</taxon>
        <taxon>Hexapoda</taxon>
        <taxon>Insecta</taxon>
        <taxon>Pterygota</taxon>
        <taxon>Neoptera</taxon>
        <taxon>Endopterygota</taxon>
        <taxon>Lepidoptera</taxon>
        <taxon>Glossata</taxon>
        <taxon>Ditrysia</taxon>
        <taxon>Papilionoidea</taxon>
        <taxon>Nymphalidae</taxon>
        <taxon>Nymphalinae</taxon>
        <taxon>Euphydryas</taxon>
    </lineage>
</organism>